<feature type="region of interest" description="Disordered" evidence="1">
    <location>
        <begin position="1"/>
        <end position="28"/>
    </location>
</feature>
<proteinExistence type="predicted"/>
<reference evidence="2 3" key="1">
    <citation type="submission" date="2024-01" db="EMBL/GenBank/DDBJ databases">
        <title>Genome assemblies of Stephania.</title>
        <authorList>
            <person name="Yang L."/>
        </authorList>
    </citation>
    <scope>NUCLEOTIDE SEQUENCE [LARGE SCALE GENOMIC DNA]</scope>
    <source>
        <strain evidence="2">YNDBR</strain>
        <tissue evidence="2">Leaf</tissue>
    </source>
</reference>
<gene>
    <name evidence="2" type="ORF">Syun_030740</name>
</gene>
<name>A0AAP0DZ08_9MAGN</name>
<evidence type="ECO:0000313" key="2">
    <source>
        <dbReference type="EMBL" id="KAK9081903.1"/>
    </source>
</evidence>
<dbReference type="EMBL" id="JBBNAF010000043">
    <property type="protein sequence ID" value="KAK9081903.1"/>
    <property type="molecule type" value="Genomic_DNA"/>
</dbReference>
<dbReference type="Proteomes" id="UP001420932">
    <property type="component" value="Unassembled WGS sequence"/>
</dbReference>
<sequence>MKKKKKVVEGDDHGGDQGKEKMTGVGSQPPVRTAIGSLYELFYGLGAQWSCGIVFVRFVRG</sequence>
<evidence type="ECO:0000313" key="3">
    <source>
        <dbReference type="Proteomes" id="UP001420932"/>
    </source>
</evidence>
<keyword evidence="3" id="KW-1185">Reference proteome</keyword>
<evidence type="ECO:0000256" key="1">
    <source>
        <dbReference type="SAM" id="MobiDB-lite"/>
    </source>
</evidence>
<protein>
    <submittedName>
        <fullName evidence="2">Uncharacterized protein</fullName>
    </submittedName>
</protein>
<accession>A0AAP0DZ08</accession>
<dbReference type="AlphaFoldDB" id="A0AAP0DZ08"/>
<feature type="compositionally biased region" description="Basic and acidic residues" evidence="1">
    <location>
        <begin position="7"/>
        <end position="22"/>
    </location>
</feature>
<comment type="caution">
    <text evidence="2">The sequence shown here is derived from an EMBL/GenBank/DDBJ whole genome shotgun (WGS) entry which is preliminary data.</text>
</comment>
<organism evidence="2 3">
    <name type="scientific">Stephania yunnanensis</name>
    <dbReference type="NCBI Taxonomy" id="152371"/>
    <lineage>
        <taxon>Eukaryota</taxon>
        <taxon>Viridiplantae</taxon>
        <taxon>Streptophyta</taxon>
        <taxon>Embryophyta</taxon>
        <taxon>Tracheophyta</taxon>
        <taxon>Spermatophyta</taxon>
        <taxon>Magnoliopsida</taxon>
        <taxon>Ranunculales</taxon>
        <taxon>Menispermaceae</taxon>
        <taxon>Menispermoideae</taxon>
        <taxon>Cissampelideae</taxon>
        <taxon>Stephania</taxon>
    </lineage>
</organism>